<keyword evidence="7 10" id="KW-1133">Transmembrane helix</keyword>
<evidence type="ECO:0000313" key="11">
    <source>
        <dbReference type="Proteomes" id="UP000694888"/>
    </source>
</evidence>
<keyword evidence="4" id="KW-0808">Transferase</keyword>
<evidence type="ECO:0000313" key="12">
    <source>
        <dbReference type="RefSeq" id="XP_035824711.1"/>
    </source>
</evidence>
<organism evidence="11 12">
    <name type="scientific">Aplysia californica</name>
    <name type="common">California sea hare</name>
    <dbReference type="NCBI Taxonomy" id="6500"/>
    <lineage>
        <taxon>Eukaryota</taxon>
        <taxon>Metazoa</taxon>
        <taxon>Spiralia</taxon>
        <taxon>Lophotrochozoa</taxon>
        <taxon>Mollusca</taxon>
        <taxon>Gastropoda</taxon>
        <taxon>Heterobranchia</taxon>
        <taxon>Euthyneura</taxon>
        <taxon>Tectipleura</taxon>
        <taxon>Aplysiida</taxon>
        <taxon>Aplysioidea</taxon>
        <taxon>Aplysiidae</taxon>
        <taxon>Aplysia</taxon>
    </lineage>
</organism>
<evidence type="ECO:0000256" key="9">
    <source>
        <dbReference type="ARBA" id="ARBA00023136"/>
    </source>
</evidence>
<dbReference type="PANTHER" id="PTHR11214:SF376">
    <property type="entry name" value="HEXOSYLTRANSFERASE"/>
    <property type="match status" value="1"/>
</dbReference>
<evidence type="ECO:0000256" key="2">
    <source>
        <dbReference type="ARBA" id="ARBA00008661"/>
    </source>
</evidence>
<keyword evidence="3 10" id="KW-0328">Glycosyltransferase</keyword>
<dbReference type="EC" id="2.4.1.-" evidence="10"/>
<comment type="similarity">
    <text evidence="2 10">Belongs to the glycosyltransferase 31 family.</text>
</comment>
<proteinExistence type="inferred from homology"/>
<evidence type="ECO:0000256" key="6">
    <source>
        <dbReference type="ARBA" id="ARBA00022968"/>
    </source>
</evidence>
<evidence type="ECO:0000256" key="7">
    <source>
        <dbReference type="ARBA" id="ARBA00022989"/>
    </source>
</evidence>
<evidence type="ECO:0000256" key="1">
    <source>
        <dbReference type="ARBA" id="ARBA00004323"/>
    </source>
</evidence>
<keyword evidence="11" id="KW-1185">Reference proteome</keyword>
<reference evidence="12" key="1">
    <citation type="submission" date="2025-08" db="UniProtKB">
        <authorList>
            <consortium name="RefSeq"/>
        </authorList>
    </citation>
    <scope>IDENTIFICATION</scope>
</reference>
<dbReference type="PANTHER" id="PTHR11214">
    <property type="entry name" value="BETA-1,3-N-ACETYLGLUCOSAMINYLTRANSFERASE"/>
    <property type="match status" value="1"/>
</dbReference>
<evidence type="ECO:0000256" key="4">
    <source>
        <dbReference type="ARBA" id="ARBA00022679"/>
    </source>
</evidence>
<sequence length="307" mass="36356">MFNIKIERMKKDIAIFWDKCFKRASRKCRREIVPALYRYRGLLIALIAYYLLLSDRFDQFLQGLSSRRVSLRLRPRRTVLREAVQSRYHEEYITDQRTAFLKNAPGCHEDKAGANMSQSTVHHALFLVCTAVPNVENRQHMREIYGNLANTRPYRIRVSGWQLLGVVRLCFFVSLSVELILKIDDDVFVDVFKFFELFRPIVSNRKRTLHCYLNFEPQVFRQGKYRVSEEEFAGSVYPNFCSGFFVVPTVDILDDLYDVSKIIRFFRLEDVFTYGVVRHAMVDVQAVHVDVVTHEWGEYRRCVEKHR</sequence>
<evidence type="ECO:0000256" key="3">
    <source>
        <dbReference type="ARBA" id="ARBA00022676"/>
    </source>
</evidence>
<dbReference type="RefSeq" id="XP_035824711.1">
    <property type="nucleotide sequence ID" value="XM_035968818.1"/>
</dbReference>
<keyword evidence="6 10" id="KW-0735">Signal-anchor</keyword>
<feature type="transmembrane region" description="Helical" evidence="10">
    <location>
        <begin position="32"/>
        <end position="52"/>
    </location>
</feature>
<keyword evidence="8 10" id="KW-0333">Golgi apparatus</keyword>
<evidence type="ECO:0000256" key="10">
    <source>
        <dbReference type="RuleBase" id="RU363063"/>
    </source>
</evidence>
<dbReference type="InterPro" id="IPR002659">
    <property type="entry name" value="Glyco_trans_31"/>
</dbReference>
<protein>
    <recommendedName>
        <fullName evidence="10">Hexosyltransferase</fullName>
        <ecNumber evidence="10">2.4.1.-</ecNumber>
    </recommendedName>
</protein>
<dbReference type="Proteomes" id="UP000694888">
    <property type="component" value="Unplaced"/>
</dbReference>
<evidence type="ECO:0000256" key="8">
    <source>
        <dbReference type="ARBA" id="ARBA00023034"/>
    </source>
</evidence>
<gene>
    <name evidence="12" type="primary">LOC101855935</name>
</gene>
<evidence type="ECO:0000256" key="5">
    <source>
        <dbReference type="ARBA" id="ARBA00022692"/>
    </source>
</evidence>
<name>A0ABM1VQL9_APLCA</name>
<dbReference type="Pfam" id="PF01762">
    <property type="entry name" value="Galactosyl_T"/>
    <property type="match status" value="1"/>
</dbReference>
<keyword evidence="9 10" id="KW-0472">Membrane</keyword>
<accession>A0ABM1VQL9</accession>
<comment type="subcellular location">
    <subcellularLocation>
        <location evidence="1 10">Golgi apparatus membrane</location>
        <topology evidence="1 10">Single-pass type II membrane protein</topology>
    </subcellularLocation>
</comment>
<dbReference type="GeneID" id="101855935"/>
<keyword evidence="5 10" id="KW-0812">Transmembrane</keyword>